<organism evidence="2">
    <name type="scientific">Oryza brachyantha</name>
    <name type="common">malo sina</name>
    <dbReference type="NCBI Taxonomy" id="4533"/>
    <lineage>
        <taxon>Eukaryota</taxon>
        <taxon>Viridiplantae</taxon>
        <taxon>Streptophyta</taxon>
        <taxon>Embryophyta</taxon>
        <taxon>Tracheophyta</taxon>
        <taxon>Spermatophyta</taxon>
        <taxon>Magnoliopsida</taxon>
        <taxon>Liliopsida</taxon>
        <taxon>Poales</taxon>
        <taxon>Poaceae</taxon>
        <taxon>BOP clade</taxon>
        <taxon>Oryzoideae</taxon>
        <taxon>Oryzeae</taxon>
        <taxon>Oryzinae</taxon>
        <taxon>Oryza</taxon>
    </lineage>
</organism>
<feature type="compositionally biased region" description="Basic and acidic residues" evidence="1">
    <location>
        <begin position="258"/>
        <end position="267"/>
    </location>
</feature>
<keyword evidence="3" id="KW-1185">Reference proteome</keyword>
<evidence type="ECO:0000313" key="2">
    <source>
        <dbReference type="EnsemblPlants" id="OB10G14280.1"/>
    </source>
</evidence>
<dbReference type="Gramene" id="OB10G14280.1">
    <property type="protein sequence ID" value="OB10G14280.1"/>
    <property type="gene ID" value="OB10G14280"/>
</dbReference>
<reference evidence="2" key="2">
    <citation type="submission" date="2013-04" db="UniProtKB">
        <authorList>
            <consortium name="EnsemblPlants"/>
        </authorList>
    </citation>
    <scope>IDENTIFICATION</scope>
</reference>
<name>J3N1N0_ORYBR</name>
<dbReference type="eggNOG" id="ENOG502SB7U">
    <property type="taxonomic scope" value="Eukaryota"/>
</dbReference>
<dbReference type="Proteomes" id="UP000006038">
    <property type="component" value="Chromosome 10"/>
</dbReference>
<evidence type="ECO:0000256" key="1">
    <source>
        <dbReference type="SAM" id="MobiDB-lite"/>
    </source>
</evidence>
<dbReference type="AlphaFoldDB" id="J3N1N0"/>
<dbReference type="HOGENOM" id="CLU_1044214_0_0_1"/>
<reference evidence="2" key="1">
    <citation type="journal article" date="2013" name="Nat. Commun.">
        <title>Whole-genome sequencing of Oryza brachyantha reveals mechanisms underlying Oryza genome evolution.</title>
        <authorList>
            <person name="Chen J."/>
            <person name="Huang Q."/>
            <person name="Gao D."/>
            <person name="Wang J."/>
            <person name="Lang Y."/>
            <person name="Liu T."/>
            <person name="Li B."/>
            <person name="Bai Z."/>
            <person name="Luis Goicoechea J."/>
            <person name="Liang C."/>
            <person name="Chen C."/>
            <person name="Zhang W."/>
            <person name="Sun S."/>
            <person name="Liao Y."/>
            <person name="Zhang X."/>
            <person name="Yang L."/>
            <person name="Song C."/>
            <person name="Wang M."/>
            <person name="Shi J."/>
            <person name="Liu G."/>
            <person name="Liu J."/>
            <person name="Zhou H."/>
            <person name="Zhou W."/>
            <person name="Yu Q."/>
            <person name="An N."/>
            <person name="Chen Y."/>
            <person name="Cai Q."/>
            <person name="Wang B."/>
            <person name="Liu B."/>
            <person name="Min J."/>
            <person name="Huang Y."/>
            <person name="Wu H."/>
            <person name="Li Z."/>
            <person name="Zhang Y."/>
            <person name="Yin Y."/>
            <person name="Song W."/>
            <person name="Jiang J."/>
            <person name="Jackson S.A."/>
            <person name="Wing R.A."/>
            <person name="Wang J."/>
            <person name="Chen M."/>
        </authorList>
    </citation>
    <scope>NUCLEOTIDE SEQUENCE [LARGE SCALE GENOMIC DNA]</scope>
    <source>
        <strain evidence="2">cv. IRGC 101232</strain>
    </source>
</reference>
<sequence>MHWIAGLPLDGEFYEEFIPPRHEQDPSMLLYPKCLSQLLKVWEELQVGGVVSLQEWRADLCIVELYHPDRVAQQFRLDQLIPYHPLKSLYTAEDFGIAYAYWAHLLHPTQQDLSFLPTETHIGSSLVYWIKWYRNFFETFSSVLDSLSHGNVHGMAPYEDRIQGAVDRVMVPRRLSSDDFFIVKVVSVPQQAQYVASIKAQEHNLYMHPMEGSSSQPIIVENLPMRDDLVDDRANMPLGSKRKLSSELISSSDQGEPSARKKLDFSE</sequence>
<evidence type="ECO:0008006" key="4">
    <source>
        <dbReference type="Google" id="ProtNLM"/>
    </source>
</evidence>
<dbReference type="EnsemblPlants" id="OB10G14280.1">
    <property type="protein sequence ID" value="OB10G14280.1"/>
    <property type="gene ID" value="OB10G14280"/>
</dbReference>
<accession>J3N1N0</accession>
<protein>
    <recommendedName>
        <fullName evidence="4">Aminotransferase-like plant mobile domain-containing protein</fullName>
    </recommendedName>
</protein>
<proteinExistence type="predicted"/>
<feature type="region of interest" description="Disordered" evidence="1">
    <location>
        <begin position="232"/>
        <end position="267"/>
    </location>
</feature>
<evidence type="ECO:0000313" key="3">
    <source>
        <dbReference type="Proteomes" id="UP000006038"/>
    </source>
</evidence>